<name>A0A1C5ABD7_MICEC</name>
<accession>A0A1C5ABD7</accession>
<dbReference type="SUPFAM" id="SSF52540">
    <property type="entry name" value="P-loop containing nucleoside triphosphate hydrolases"/>
    <property type="match status" value="1"/>
</dbReference>
<dbReference type="InterPro" id="IPR048444">
    <property type="entry name" value="DNMK"/>
</dbReference>
<dbReference type="AlphaFoldDB" id="A0A1C5ABD7"/>
<evidence type="ECO:0000313" key="1">
    <source>
        <dbReference type="EMBL" id="SCF42426.1"/>
    </source>
</evidence>
<gene>
    <name evidence="1" type="ORF">GA0070618_6658</name>
</gene>
<keyword evidence="2" id="KW-1185">Reference proteome</keyword>
<organism evidence="1 2">
    <name type="scientific">Micromonospora echinospora</name>
    <name type="common">Micromonospora purpurea</name>
    <dbReference type="NCBI Taxonomy" id="1877"/>
    <lineage>
        <taxon>Bacteria</taxon>
        <taxon>Bacillati</taxon>
        <taxon>Actinomycetota</taxon>
        <taxon>Actinomycetes</taxon>
        <taxon>Micromonosporales</taxon>
        <taxon>Micromonosporaceae</taxon>
        <taxon>Micromonospora</taxon>
    </lineage>
</organism>
<evidence type="ECO:0000313" key="2">
    <source>
        <dbReference type="Proteomes" id="UP000198253"/>
    </source>
</evidence>
<dbReference type="EMBL" id="LT607413">
    <property type="protein sequence ID" value="SCF42426.1"/>
    <property type="molecule type" value="Genomic_DNA"/>
</dbReference>
<protein>
    <recommendedName>
        <fullName evidence="3">Deoxynucleoside monophosphate kinase</fullName>
    </recommendedName>
</protein>
<evidence type="ECO:0008006" key="3">
    <source>
        <dbReference type="Google" id="ProtNLM"/>
    </source>
</evidence>
<dbReference type="RefSeq" id="WP_088985145.1">
    <property type="nucleotide sequence ID" value="NZ_LT607413.1"/>
</dbReference>
<reference evidence="2" key="1">
    <citation type="submission" date="2016-06" db="EMBL/GenBank/DDBJ databases">
        <authorList>
            <person name="Varghese N."/>
            <person name="Submissions Spin"/>
        </authorList>
    </citation>
    <scope>NUCLEOTIDE SEQUENCE [LARGE SCALE GENOMIC DNA]</scope>
    <source>
        <strain evidence="2">DSM 43816</strain>
    </source>
</reference>
<dbReference type="Proteomes" id="UP000198253">
    <property type="component" value="Chromosome I"/>
</dbReference>
<dbReference type="InterPro" id="IPR027417">
    <property type="entry name" value="P-loop_NTPase"/>
</dbReference>
<dbReference type="OrthoDB" id="877829at2"/>
<proteinExistence type="predicted"/>
<dbReference type="Pfam" id="PF21448">
    <property type="entry name" value="DNMK"/>
    <property type="match status" value="1"/>
</dbReference>
<dbReference type="InParanoid" id="A0A1C5ABD7"/>
<dbReference type="Gene3D" id="3.40.50.300">
    <property type="entry name" value="P-loop containing nucleotide triphosphate hydrolases"/>
    <property type="match status" value="1"/>
</dbReference>
<sequence>MTTTATRDLRRALLDAATFGESHFITAPPPLVGLLGRARAGKDTVAAHLVERYGFRRYAFADALRECALIANPIVTPVDTVGGSVRLADVVAAVGWEGAKAHREVRRTLQQLGVGVRHLQPDFWVRVVMDEVEHRTGPVAITDVRFPNEAEAIRTAGGVLVRVVRPGQDESDQHVSEVALKDWPVDHTLMNDDDLHALLNKVDTLRAAL</sequence>